<organism evidence="2 3">
    <name type="scientific">Oribacterium sinus</name>
    <dbReference type="NCBI Taxonomy" id="237576"/>
    <lineage>
        <taxon>Bacteria</taxon>
        <taxon>Bacillati</taxon>
        <taxon>Bacillota</taxon>
        <taxon>Clostridia</taxon>
        <taxon>Lachnospirales</taxon>
        <taxon>Lachnospiraceae</taxon>
        <taxon>Oribacterium</taxon>
    </lineage>
</organism>
<name>A0A930DL57_9FIRM</name>
<feature type="domain" description="Polymerase nucleotidyl transferase" evidence="1">
    <location>
        <begin position="13"/>
        <end position="91"/>
    </location>
</feature>
<dbReference type="InterPro" id="IPR052548">
    <property type="entry name" value="Type_VII_TA_antitoxin"/>
</dbReference>
<dbReference type="Pfam" id="PF01909">
    <property type="entry name" value="NTP_transf_2"/>
    <property type="match status" value="1"/>
</dbReference>
<dbReference type="Gene3D" id="3.30.460.10">
    <property type="entry name" value="Beta Polymerase, domain 2"/>
    <property type="match status" value="1"/>
</dbReference>
<dbReference type="GO" id="GO:0016779">
    <property type="term" value="F:nucleotidyltransferase activity"/>
    <property type="evidence" value="ECO:0007669"/>
    <property type="project" value="InterPro"/>
</dbReference>
<dbReference type="RefSeq" id="WP_304069330.1">
    <property type="nucleotide sequence ID" value="NZ_CAUQIH010000012.1"/>
</dbReference>
<dbReference type="SUPFAM" id="SSF81301">
    <property type="entry name" value="Nucleotidyltransferase"/>
    <property type="match status" value="1"/>
</dbReference>
<reference evidence="2" key="1">
    <citation type="submission" date="2020-04" db="EMBL/GenBank/DDBJ databases">
        <title>Deep metagenomics examines the oral microbiome during advanced dental caries in children, revealing novel taxa and co-occurrences with host molecules.</title>
        <authorList>
            <person name="Baker J.L."/>
            <person name="Morton J.T."/>
            <person name="Dinis M."/>
            <person name="Alvarez R."/>
            <person name="Tran N.C."/>
            <person name="Knight R."/>
            <person name="Edlund A."/>
        </authorList>
    </citation>
    <scope>NUCLEOTIDE SEQUENCE</scope>
    <source>
        <strain evidence="2">JCVI_38_bin.19</strain>
    </source>
</reference>
<dbReference type="PANTHER" id="PTHR33933">
    <property type="entry name" value="NUCLEOTIDYLTRANSFERASE"/>
    <property type="match status" value="1"/>
</dbReference>
<dbReference type="InterPro" id="IPR002934">
    <property type="entry name" value="Polymerase_NTP_transf_dom"/>
</dbReference>
<comment type="caution">
    <text evidence="2">The sequence shown here is derived from an EMBL/GenBank/DDBJ whole genome shotgun (WGS) entry which is preliminary data.</text>
</comment>
<proteinExistence type="predicted"/>
<evidence type="ECO:0000259" key="1">
    <source>
        <dbReference type="Pfam" id="PF01909"/>
    </source>
</evidence>
<evidence type="ECO:0000313" key="2">
    <source>
        <dbReference type="EMBL" id="MBF1271855.1"/>
    </source>
</evidence>
<dbReference type="PANTHER" id="PTHR33933:SF1">
    <property type="entry name" value="PROTEIN ADENYLYLTRANSFERASE MNTA-RELATED"/>
    <property type="match status" value="1"/>
</dbReference>
<dbReference type="CDD" id="cd05403">
    <property type="entry name" value="NT_KNTase_like"/>
    <property type="match status" value="1"/>
</dbReference>
<protein>
    <submittedName>
        <fullName evidence="2">Nucleotidyltransferase domain-containing protein</fullName>
    </submittedName>
</protein>
<dbReference type="Proteomes" id="UP000775770">
    <property type="component" value="Unassembled WGS sequence"/>
</dbReference>
<evidence type="ECO:0000313" key="3">
    <source>
        <dbReference type="Proteomes" id="UP000775770"/>
    </source>
</evidence>
<dbReference type="AlphaFoldDB" id="A0A930DL57"/>
<accession>A0A930DL57</accession>
<sequence>MCDKTQLNKITSQIVEAYRDIYGQSIKNIVMYGSFARGDFDDESDIDFAAIVVGERQELQKKLEEVWDKASDIGLEHDAVVSPVVIPYEEFLEYKDKLPYYRNIDKEGIIVG</sequence>
<gene>
    <name evidence="2" type="ORF">HXM90_00290</name>
</gene>
<dbReference type="InterPro" id="IPR043519">
    <property type="entry name" value="NT_sf"/>
</dbReference>
<dbReference type="EMBL" id="JABZRA010000002">
    <property type="protein sequence ID" value="MBF1271855.1"/>
    <property type="molecule type" value="Genomic_DNA"/>
</dbReference>